<proteinExistence type="predicted"/>
<dbReference type="EMBL" id="CM043018">
    <property type="protein sequence ID" value="KAI4462860.1"/>
    <property type="molecule type" value="Genomic_DNA"/>
</dbReference>
<name>A0ACB9T7P5_HOLOL</name>
<sequence length="1531" mass="169175">MLKNTLLYSLLIAFISFNLVKAQDPLIEISQGTLRGFPLRNRDGGTFYGFRSIPYAQPPIGDLRFKAPIPADGWEGIRDATVEIPFCSQFGSGDPNSIGGTEDCLYLNVFIPELPSANVTKKPVMVYIHGGGFFSGSVLSILAGPEFIMTQDVILVALHYRLGVFGFINFEDPELEVPGNAGLKDQVLALKWVKENIEAFGGDPDNIVIFGNSAGAVSVHLHMLSPMSTGLFNKALGISGVSIIPDVLGSKNNGLILAEQLGLQTTNLTETLTALRALPGAELSRAELIIQETYFFFASPTIESPSKEESFLAGRPIDIMLSGNYNQVPYLLGVNDLEGLLMELTYLQITGQSMLIEDFTEFIPEDLEIAPGSEEERALSQRIREFYYGDTEPSRDDIMPAVDLWSDFQFSFPTYRAALEHIKTSSYPVYVYYFTADTVLNFIKAMVPEFRQFPGAAHADELGYVFQTILTPPIATGSTEDLIIKSVISVFTNFAIYGNPTPDNSLGAVWEPVQEESFNYFHIGSLNKGIAQSGVEPALISDKNTGLRVAEILCLPKENVTECIRAPVPADGWEGIRDATTEMPACTQFSTGYSSIISGQEDCLYLNVFIPELPSENSTKKPVMVYIHGGGFYSGDGTDLLAGPAFLMTKEVILVSIHYRLGVFGFINFDDPELGVPGNAGMKDQVLALKWIKENIADFGGDPDNVLIFGTSAGSISVHLHMISPMSTGLFNKVIGQSGVALFPTLISARNTGVILAEYLGLQTANLTETLRSLREISAVDLSTMESSIQPDNYFFATPNIELSSDEEAFLTRRPLDILLEGDYNHVSLLTGINNLEGLLMEATELEQTGQSILIEDFTEFIPDDLEIAAGSEEEKTLAQRIKKFYYGDTEPTRDDIMPAVDLYTDFLFAFPAYRATLKHAETSVNDIYFYYFTADTDLNINNFVRPQFREFVGAAHTDELGYMFKTAITPVIEEGSVEDIAIRSVVSFWTNFAIYGNPTPDDSLGYKWEPMKNDTFNYLHIDLGKADVISEQVITEAPIPADGWEGILNATEEMAECAQFSVGSEILTSGVEDCLYLNVFIPEIPNENVTKKPVMVFIHGGAFVSGSASSMTKGPEFIMTKDVILVTIQYRLGIFGFTNFEDPELEVPGNAGMKDQVLALKWVKENIAAFGGDPDNVLIFGNSAGSLFNKVIGQSGVGIAPTILDSKNNGLAIAEQLGIQTRNLTETLRMLREVSAAELSIAEASIPGNNIKYSSPVVESPSKEESFLPERPIDILLSGNYNHVPFLSGFNDLEGLLYEITSIQMMGQSMLIEDFTEFIPEDLEIVRGSEEEEILSQRIKEFYYGDKEATRDDILPAVDLYSDYLFIFPTYRAAIEHIRSSSEPVYIYYFTADTKLNRIKQLAEELQQYPGATHGDEIGYMFKTASTPVIEEGSVEDLVMRSVIALWTNFAIYGNPTPDNSLGFKWESVEEDSFNYLHIGTYSNNAAVDPRPESMAFWSQIYEDYFPKARLEARPPYMNTLLINPIVGKQ</sequence>
<evidence type="ECO:0000313" key="2">
    <source>
        <dbReference type="Proteomes" id="UP001056778"/>
    </source>
</evidence>
<dbReference type="Proteomes" id="UP001056778">
    <property type="component" value="Chromosome 4"/>
</dbReference>
<protein>
    <submittedName>
        <fullName evidence="1">Carboxylesterase</fullName>
    </submittedName>
</protein>
<gene>
    <name evidence="1" type="ORF">MML48_4g00013630</name>
</gene>
<comment type="caution">
    <text evidence="1">The sequence shown here is derived from an EMBL/GenBank/DDBJ whole genome shotgun (WGS) entry which is preliminary data.</text>
</comment>
<organism evidence="1 2">
    <name type="scientific">Holotrichia oblita</name>
    <name type="common">Chafer beetle</name>
    <dbReference type="NCBI Taxonomy" id="644536"/>
    <lineage>
        <taxon>Eukaryota</taxon>
        <taxon>Metazoa</taxon>
        <taxon>Ecdysozoa</taxon>
        <taxon>Arthropoda</taxon>
        <taxon>Hexapoda</taxon>
        <taxon>Insecta</taxon>
        <taxon>Pterygota</taxon>
        <taxon>Neoptera</taxon>
        <taxon>Endopterygota</taxon>
        <taxon>Coleoptera</taxon>
        <taxon>Polyphaga</taxon>
        <taxon>Scarabaeiformia</taxon>
        <taxon>Scarabaeidae</taxon>
        <taxon>Melolonthinae</taxon>
        <taxon>Holotrichia</taxon>
    </lineage>
</organism>
<keyword evidence="2" id="KW-1185">Reference proteome</keyword>
<accession>A0ACB9T7P5</accession>
<evidence type="ECO:0000313" key="1">
    <source>
        <dbReference type="EMBL" id="KAI4462860.1"/>
    </source>
</evidence>
<reference evidence="1" key="1">
    <citation type="submission" date="2022-04" db="EMBL/GenBank/DDBJ databases">
        <title>Chromosome-scale genome assembly of Holotrichia oblita Faldermann.</title>
        <authorList>
            <person name="Rongchong L."/>
        </authorList>
    </citation>
    <scope>NUCLEOTIDE SEQUENCE</scope>
    <source>
        <strain evidence="1">81SQS9</strain>
    </source>
</reference>